<dbReference type="PANTHER" id="PTHR13271">
    <property type="entry name" value="UNCHARACTERIZED PUTATIVE METHYLTRANSFERASE"/>
    <property type="match status" value="1"/>
</dbReference>
<evidence type="ECO:0000313" key="5">
    <source>
        <dbReference type="Proteomes" id="UP000693970"/>
    </source>
</evidence>
<comment type="caution">
    <text evidence="4">The sequence shown here is derived from an EMBL/GenBank/DDBJ whole genome shotgun (WGS) entry which is preliminary data.</text>
</comment>
<dbReference type="InterPro" id="IPR050600">
    <property type="entry name" value="SETD3_SETD6_MTase"/>
</dbReference>
<dbReference type="AlphaFoldDB" id="A0A9K3M5Q2"/>
<dbReference type="PROSITE" id="PS50280">
    <property type="entry name" value="SET"/>
    <property type="match status" value="1"/>
</dbReference>
<keyword evidence="2" id="KW-1133">Transmembrane helix</keyword>
<keyword evidence="2" id="KW-0472">Membrane</keyword>
<keyword evidence="2" id="KW-0812">Transmembrane</keyword>
<name>A0A9K3M5Q2_9STRA</name>
<reference evidence="4" key="2">
    <citation type="submission" date="2021-04" db="EMBL/GenBank/DDBJ databases">
        <authorList>
            <person name="Podell S."/>
        </authorList>
    </citation>
    <scope>NUCLEOTIDE SEQUENCE</scope>
    <source>
        <strain evidence="4">Hildebrandi</strain>
    </source>
</reference>
<feature type="region of interest" description="Disordered" evidence="1">
    <location>
        <begin position="1"/>
        <end position="25"/>
    </location>
</feature>
<dbReference type="CDD" id="cd10527">
    <property type="entry name" value="SET_LSMT"/>
    <property type="match status" value="1"/>
</dbReference>
<dbReference type="Proteomes" id="UP000693970">
    <property type="component" value="Unassembled WGS sequence"/>
</dbReference>
<reference evidence="4" key="1">
    <citation type="journal article" date="2021" name="Sci. Rep.">
        <title>Diploid genomic architecture of Nitzschia inconspicua, an elite biomass production diatom.</title>
        <authorList>
            <person name="Oliver A."/>
            <person name="Podell S."/>
            <person name="Pinowska A."/>
            <person name="Traller J.C."/>
            <person name="Smith S.R."/>
            <person name="McClure R."/>
            <person name="Beliaev A."/>
            <person name="Bohutskyi P."/>
            <person name="Hill E.A."/>
            <person name="Rabines A."/>
            <person name="Zheng H."/>
            <person name="Allen L.Z."/>
            <person name="Kuo A."/>
            <person name="Grigoriev I.V."/>
            <person name="Allen A.E."/>
            <person name="Hazlebeck D."/>
            <person name="Allen E.E."/>
        </authorList>
    </citation>
    <scope>NUCLEOTIDE SEQUENCE</scope>
    <source>
        <strain evidence="4">Hildebrandi</strain>
    </source>
</reference>
<gene>
    <name evidence="4" type="ORF">IV203_013474</name>
</gene>
<keyword evidence="5" id="KW-1185">Reference proteome</keyword>
<dbReference type="EMBL" id="JAGRRH010000001">
    <property type="protein sequence ID" value="KAG7374379.1"/>
    <property type="molecule type" value="Genomic_DNA"/>
</dbReference>
<feature type="compositionally biased region" description="Basic residues" evidence="1">
    <location>
        <begin position="1"/>
        <end position="11"/>
    </location>
</feature>
<protein>
    <submittedName>
        <fullName evidence="4">SET methyltransferase domain containing protein</fullName>
    </submittedName>
</protein>
<dbReference type="GO" id="GO:0032259">
    <property type="term" value="P:methylation"/>
    <property type="evidence" value="ECO:0007669"/>
    <property type="project" value="UniProtKB-KW"/>
</dbReference>
<sequence length="663" mass="75294">MTTAKKKKASSSKKEKSTNDGAGYSSSPTQLLLRIFPFWVALIGIFMALYWKESNRQQSVSSLSFPEATSLSDPNVRVAKLLFLACRRTYCHPHLQVSKRSLRATERIPQGEKLFEIPRSMHLWDLDAYRDPYVRKHLFKASHKISGNRLSQEAFLAAYLALELHRAEENPSSFDAIRLAYFDSLPTYEEFLAYHPAVQDKDLMNELLGRSAAQGVLQGYRNMINAEWEAFSAASPHFENMIGQERYLRARLVVLSRVLHVGPPGPEEVMAASFIGQQLENQDLLLDELYSYQDLIGVNLTDASGGGCIALIPLADLFNHHPHNNVDFQYKKIQPNRSGRSFVVSAVHRDIEKLSEPMASYGTLSDAHLYGRYGFNNGDGSGPIQLSLAFHHDMMKLNMTNDQYNYLPDSGTTSKFRNYQKRGLIKYLMYDDGYDGCIPGPTTHPEEAELKRLKLEHLLRIANDYERWNMLVAPRAPDILPAVTSTIPSTFSIPQFEKDFSYLEPGVERLLETCRMISLINGDFNGRAVAVLKENLDNSNFIIGPNVSDALEFRSYMCVSRWFGTRMVTMELRGKLNAEFQRLATMNRNAFGTFNWTALQVKLGEMQASQAGSALIFQRVSERWEDKKVNAEVEYTAKDLACPEEYATFLYKDDESSSGFLYY</sequence>
<accession>A0A9K3M5Q2</accession>
<keyword evidence="4" id="KW-0808">Transferase</keyword>
<evidence type="ECO:0000313" key="4">
    <source>
        <dbReference type="EMBL" id="KAG7374379.1"/>
    </source>
</evidence>
<dbReference type="PANTHER" id="PTHR13271:SF155">
    <property type="entry name" value="SET DOMAIN-CONTAINING PROTEIN"/>
    <property type="match status" value="1"/>
</dbReference>
<dbReference type="OrthoDB" id="44826at2759"/>
<evidence type="ECO:0000259" key="3">
    <source>
        <dbReference type="PROSITE" id="PS50280"/>
    </source>
</evidence>
<evidence type="ECO:0000256" key="2">
    <source>
        <dbReference type="SAM" id="Phobius"/>
    </source>
</evidence>
<dbReference type="GO" id="GO:0016279">
    <property type="term" value="F:protein-lysine N-methyltransferase activity"/>
    <property type="evidence" value="ECO:0007669"/>
    <property type="project" value="TreeGrafter"/>
</dbReference>
<proteinExistence type="predicted"/>
<evidence type="ECO:0000256" key="1">
    <source>
        <dbReference type="SAM" id="MobiDB-lite"/>
    </source>
</evidence>
<keyword evidence="4" id="KW-0489">Methyltransferase</keyword>
<feature type="domain" description="SET" evidence="3">
    <location>
        <begin position="74"/>
        <end position="362"/>
    </location>
</feature>
<organism evidence="4 5">
    <name type="scientific">Nitzschia inconspicua</name>
    <dbReference type="NCBI Taxonomy" id="303405"/>
    <lineage>
        <taxon>Eukaryota</taxon>
        <taxon>Sar</taxon>
        <taxon>Stramenopiles</taxon>
        <taxon>Ochrophyta</taxon>
        <taxon>Bacillariophyta</taxon>
        <taxon>Bacillariophyceae</taxon>
        <taxon>Bacillariophycidae</taxon>
        <taxon>Bacillariales</taxon>
        <taxon>Bacillariaceae</taxon>
        <taxon>Nitzschia</taxon>
    </lineage>
</organism>
<dbReference type="InterPro" id="IPR001214">
    <property type="entry name" value="SET_dom"/>
</dbReference>
<feature type="transmembrane region" description="Helical" evidence="2">
    <location>
        <begin position="31"/>
        <end position="51"/>
    </location>
</feature>